<evidence type="ECO:0000256" key="2">
    <source>
        <dbReference type="ARBA" id="ARBA00022730"/>
    </source>
</evidence>
<reference evidence="7" key="1">
    <citation type="submission" date="2018-05" db="EMBL/GenBank/DDBJ databases">
        <authorList>
            <person name="Lanie J.A."/>
            <person name="Ng W.-L."/>
            <person name="Kazmierczak K.M."/>
            <person name="Andrzejewski T.M."/>
            <person name="Davidsen T.M."/>
            <person name="Wayne K.J."/>
            <person name="Tettelin H."/>
            <person name="Glass J.I."/>
            <person name="Rusch D."/>
            <person name="Podicherti R."/>
            <person name="Tsui H.-C.T."/>
            <person name="Winkler M.E."/>
        </authorList>
    </citation>
    <scope>NUCLEOTIDE SEQUENCE</scope>
</reference>
<dbReference type="InterPro" id="IPR036510">
    <property type="entry name" value="Ribosomal_bS20_sf"/>
</dbReference>
<evidence type="ECO:0000313" key="7">
    <source>
        <dbReference type="EMBL" id="SVD79107.1"/>
    </source>
</evidence>
<name>A0A382Y6Z6_9ZZZZ</name>
<keyword evidence="4" id="KW-0689">Ribosomal protein</keyword>
<dbReference type="GO" id="GO:0070181">
    <property type="term" value="F:small ribosomal subunit rRNA binding"/>
    <property type="evidence" value="ECO:0007669"/>
    <property type="project" value="TreeGrafter"/>
</dbReference>
<dbReference type="SUPFAM" id="SSF46992">
    <property type="entry name" value="Ribosomal protein S20"/>
    <property type="match status" value="1"/>
</dbReference>
<keyword evidence="5" id="KW-0687">Ribonucleoprotein</keyword>
<evidence type="ECO:0000256" key="1">
    <source>
        <dbReference type="ARBA" id="ARBA00007634"/>
    </source>
</evidence>
<dbReference type="Gene3D" id="1.20.58.110">
    <property type="entry name" value="Ribosomal protein S20"/>
    <property type="match status" value="1"/>
</dbReference>
<sequence>MANKVKITVKKVSELKPDEKREWRRDYLKRKQVRKTEHNDRVRDRLANLRRTLRKATEAKDSTKATAALKEMYSALDKAAKVGVIHKRAASRRKSRYSKSVKAIAA</sequence>
<dbReference type="EMBL" id="UINC01173484">
    <property type="protein sequence ID" value="SVD79107.1"/>
    <property type="molecule type" value="Genomic_DNA"/>
</dbReference>
<dbReference type="HAMAP" id="MF_00500">
    <property type="entry name" value="Ribosomal_bS20"/>
    <property type="match status" value="1"/>
</dbReference>
<dbReference type="GO" id="GO:0015935">
    <property type="term" value="C:small ribosomal subunit"/>
    <property type="evidence" value="ECO:0007669"/>
    <property type="project" value="TreeGrafter"/>
</dbReference>
<dbReference type="PANTHER" id="PTHR33398">
    <property type="entry name" value="30S RIBOSOMAL PROTEIN S20"/>
    <property type="match status" value="1"/>
</dbReference>
<dbReference type="InterPro" id="IPR002583">
    <property type="entry name" value="Ribosomal_bS20"/>
</dbReference>
<dbReference type="PANTHER" id="PTHR33398:SF1">
    <property type="entry name" value="SMALL RIBOSOMAL SUBUNIT PROTEIN BS20C"/>
    <property type="match status" value="1"/>
</dbReference>
<evidence type="ECO:0000256" key="3">
    <source>
        <dbReference type="ARBA" id="ARBA00022884"/>
    </source>
</evidence>
<feature type="coiled-coil region" evidence="6">
    <location>
        <begin position="39"/>
        <end position="66"/>
    </location>
</feature>
<keyword evidence="6" id="KW-0175">Coiled coil</keyword>
<accession>A0A382Y6Z6</accession>
<evidence type="ECO:0000256" key="4">
    <source>
        <dbReference type="ARBA" id="ARBA00022980"/>
    </source>
</evidence>
<gene>
    <name evidence="7" type="ORF">METZ01_LOCUS431961</name>
</gene>
<protein>
    <recommendedName>
        <fullName evidence="8">Ribosomal protein S20</fullName>
    </recommendedName>
</protein>
<evidence type="ECO:0000256" key="5">
    <source>
        <dbReference type="ARBA" id="ARBA00023274"/>
    </source>
</evidence>
<proteinExistence type="inferred from homology"/>
<evidence type="ECO:0008006" key="8">
    <source>
        <dbReference type="Google" id="ProtNLM"/>
    </source>
</evidence>
<dbReference type="Pfam" id="PF01649">
    <property type="entry name" value="Ribosomal_S20p"/>
    <property type="match status" value="1"/>
</dbReference>
<evidence type="ECO:0000256" key="6">
    <source>
        <dbReference type="SAM" id="Coils"/>
    </source>
</evidence>
<keyword evidence="3" id="KW-0694">RNA-binding</keyword>
<keyword evidence="2" id="KW-0699">rRNA-binding</keyword>
<dbReference type="GO" id="GO:0006412">
    <property type="term" value="P:translation"/>
    <property type="evidence" value="ECO:0007669"/>
    <property type="project" value="InterPro"/>
</dbReference>
<organism evidence="7">
    <name type="scientific">marine metagenome</name>
    <dbReference type="NCBI Taxonomy" id="408172"/>
    <lineage>
        <taxon>unclassified sequences</taxon>
        <taxon>metagenomes</taxon>
        <taxon>ecological metagenomes</taxon>
    </lineage>
</organism>
<dbReference type="AlphaFoldDB" id="A0A382Y6Z6"/>
<dbReference type="NCBIfam" id="TIGR00029">
    <property type="entry name" value="S20"/>
    <property type="match status" value="1"/>
</dbReference>
<dbReference type="GO" id="GO:0003735">
    <property type="term" value="F:structural constituent of ribosome"/>
    <property type="evidence" value="ECO:0007669"/>
    <property type="project" value="InterPro"/>
</dbReference>
<comment type="similarity">
    <text evidence="1">Belongs to the bacterial ribosomal protein bS20 family.</text>
</comment>